<dbReference type="EMBL" id="MT144611">
    <property type="protein sequence ID" value="QJH95009.1"/>
    <property type="molecule type" value="Genomic_DNA"/>
</dbReference>
<accession>A0A6H1ZEZ9</accession>
<evidence type="ECO:0000313" key="2">
    <source>
        <dbReference type="EMBL" id="QJH95009.1"/>
    </source>
</evidence>
<protein>
    <submittedName>
        <fullName evidence="1">Uncharacterized protein</fullName>
    </submittedName>
</protein>
<name>A0A6H1ZEZ9_9ZZZZ</name>
<gene>
    <name evidence="1" type="ORF">TM448A00317_0010</name>
    <name evidence="2" type="ORF">TM448B00343_0015</name>
</gene>
<evidence type="ECO:0000313" key="1">
    <source>
        <dbReference type="EMBL" id="QJA46108.1"/>
    </source>
</evidence>
<sequence>MIEWCRENLTGFNVRFDLVPQLILNLGLDGWEKTLFLLKCDALYSFDMARVEANRKDNGESQY</sequence>
<dbReference type="EMBL" id="MT144003">
    <property type="protein sequence ID" value="QJA46108.1"/>
    <property type="molecule type" value="Genomic_DNA"/>
</dbReference>
<reference evidence="1" key="1">
    <citation type="submission" date="2020-03" db="EMBL/GenBank/DDBJ databases">
        <title>The deep terrestrial virosphere.</title>
        <authorList>
            <person name="Holmfeldt K."/>
            <person name="Nilsson E."/>
            <person name="Simone D."/>
            <person name="Lopez-Fernandez M."/>
            <person name="Wu X."/>
            <person name="de Brujin I."/>
            <person name="Lundin D."/>
            <person name="Andersson A."/>
            <person name="Bertilsson S."/>
            <person name="Dopson M."/>
        </authorList>
    </citation>
    <scope>NUCLEOTIDE SEQUENCE</scope>
    <source>
        <strain evidence="1">TM448A00317</strain>
        <strain evidence="2">TM448B00343</strain>
    </source>
</reference>
<proteinExistence type="predicted"/>
<organism evidence="1">
    <name type="scientific">viral metagenome</name>
    <dbReference type="NCBI Taxonomy" id="1070528"/>
    <lineage>
        <taxon>unclassified sequences</taxon>
        <taxon>metagenomes</taxon>
        <taxon>organismal metagenomes</taxon>
    </lineage>
</organism>
<dbReference type="AlphaFoldDB" id="A0A6H1ZEZ9"/>